<dbReference type="OrthoDB" id="3039175at2759"/>
<dbReference type="PANTHER" id="PTHR10039:SF14">
    <property type="entry name" value="NACHT DOMAIN-CONTAINING PROTEIN"/>
    <property type="match status" value="1"/>
</dbReference>
<accession>A0A2H3DL47</accession>
<keyword evidence="1" id="KW-0677">Repeat</keyword>
<feature type="domain" description="Nephrocystin 3-like N-terminal" evidence="3">
    <location>
        <begin position="351"/>
        <end position="508"/>
    </location>
</feature>
<evidence type="ECO:0000256" key="2">
    <source>
        <dbReference type="SAM" id="MobiDB-lite"/>
    </source>
</evidence>
<dbReference type="PANTHER" id="PTHR10039">
    <property type="entry name" value="AMELOGENIN"/>
    <property type="match status" value="1"/>
</dbReference>
<evidence type="ECO:0000256" key="1">
    <source>
        <dbReference type="ARBA" id="ARBA00022737"/>
    </source>
</evidence>
<dbReference type="AlphaFoldDB" id="A0A2H3DL47"/>
<evidence type="ECO:0000313" key="4">
    <source>
        <dbReference type="EMBL" id="PBK88973.1"/>
    </source>
</evidence>
<evidence type="ECO:0000259" key="3">
    <source>
        <dbReference type="Pfam" id="PF24883"/>
    </source>
</evidence>
<dbReference type="SUPFAM" id="SSF52540">
    <property type="entry name" value="P-loop containing nucleoside triphosphate hydrolases"/>
    <property type="match status" value="1"/>
</dbReference>
<dbReference type="EMBL" id="KZ293670">
    <property type="protein sequence ID" value="PBK88973.1"/>
    <property type="molecule type" value="Genomic_DNA"/>
</dbReference>
<proteinExistence type="predicted"/>
<feature type="compositionally biased region" description="Polar residues" evidence="2">
    <location>
        <begin position="1"/>
        <end position="19"/>
    </location>
</feature>
<sequence length="838" mass="94603">MLHTVIRQTLHPTTTNKATMSDRKRPRPPSYIQRVEVHDLNPLPPDGSRISLEIVVDFQLRKKIHKKPTFKMHSEVTPTWSVGLALDDLEQSTLVKFELYRCGKSPFMPKKSLGWAQRSVSDLLSSSDIAVSTSPPSIFSFRIFYDDSRQTANGLIQMTPTPMQPQRIMQLLNAIRSMKQMIDVLAEVHPAADVAWSIVSVGINILDSQVKTNEVVKDLYATMLSTYEQASKDELWKGRNRLGSVYDSLFKYTIECSIFINGYMQKGWAGRMFSLDLAEKAKEFQEGFEDLRDQLHAGITTETLLVTLELEEKIDDIGMQELLRDLCPPAVLKAKSKCMNHTRTETINDLMSWITQCSGGVLWCNGIAGTGKSSIVGTLHEFLTFHASECDRLAAFIRYDTEYQNTSHLITSIAHSLGLFDKRIGGAISRVLRKNRSVLGFPESSAKEQFRILIQDPLKSLPELANEGCLVVLIDGLDECKVCEEMLTVLSGGFGPDLPFMRLLVFSRPVDLISKAFNAPNTNVTSLILDTTSEYVNRDIRCFIDTKLAALYPDDEDFYRECEQTEAVDKLAQLAGGLFLAADTFCQYLSAYPCTGRLQALLDTADNRMPKESIDPLTTLYLAALANFRSDDVRKGVRAVLGAIMVPGADLTPEALDALVLTKKDPRAQVILDKLGSIVQSLGAERNRIVPRIHQLLEDFFRDRGRCGETWFIDIEDHGRKLAKRCYRSLDTFLKSWPFNRDNIRNIEQCRSEIPCHILDYVVVGPLRHIGYSDIADISVLFEDQKLSLWLQLASIARKEHILLDEFVKVLSWVNDQTRIQTTFVYSPIVHVNVPNWS</sequence>
<dbReference type="Gene3D" id="3.40.50.300">
    <property type="entry name" value="P-loop containing nucleotide triphosphate hydrolases"/>
    <property type="match status" value="1"/>
</dbReference>
<gene>
    <name evidence="4" type="ORF">ARMGADRAFT_347556</name>
</gene>
<protein>
    <recommendedName>
        <fullName evidence="3">Nephrocystin 3-like N-terminal domain-containing protein</fullName>
    </recommendedName>
</protein>
<dbReference type="Pfam" id="PF24883">
    <property type="entry name" value="NPHP3_N"/>
    <property type="match status" value="1"/>
</dbReference>
<reference evidence="5" key="1">
    <citation type="journal article" date="2017" name="Nat. Ecol. Evol.">
        <title>Genome expansion and lineage-specific genetic innovations in the forest pathogenic fungi Armillaria.</title>
        <authorList>
            <person name="Sipos G."/>
            <person name="Prasanna A.N."/>
            <person name="Walter M.C."/>
            <person name="O'Connor E."/>
            <person name="Balint B."/>
            <person name="Krizsan K."/>
            <person name="Kiss B."/>
            <person name="Hess J."/>
            <person name="Varga T."/>
            <person name="Slot J."/>
            <person name="Riley R."/>
            <person name="Boka B."/>
            <person name="Rigling D."/>
            <person name="Barry K."/>
            <person name="Lee J."/>
            <person name="Mihaltcheva S."/>
            <person name="LaButti K."/>
            <person name="Lipzen A."/>
            <person name="Waldron R."/>
            <person name="Moloney N.M."/>
            <person name="Sperisen C."/>
            <person name="Kredics L."/>
            <person name="Vagvoelgyi C."/>
            <person name="Patrignani A."/>
            <person name="Fitzpatrick D."/>
            <person name="Nagy I."/>
            <person name="Doyle S."/>
            <person name="Anderson J.B."/>
            <person name="Grigoriev I.V."/>
            <person name="Gueldener U."/>
            <person name="Muensterkoetter M."/>
            <person name="Nagy L.G."/>
        </authorList>
    </citation>
    <scope>NUCLEOTIDE SEQUENCE [LARGE SCALE GENOMIC DNA]</scope>
    <source>
        <strain evidence="5">Ar21-2</strain>
    </source>
</reference>
<dbReference type="Proteomes" id="UP000217790">
    <property type="component" value="Unassembled WGS sequence"/>
</dbReference>
<dbReference type="InterPro" id="IPR027417">
    <property type="entry name" value="P-loop_NTPase"/>
</dbReference>
<dbReference type="InParanoid" id="A0A2H3DL47"/>
<name>A0A2H3DL47_ARMGA</name>
<dbReference type="STRING" id="47427.A0A2H3DL47"/>
<keyword evidence="5" id="KW-1185">Reference proteome</keyword>
<evidence type="ECO:0000313" key="5">
    <source>
        <dbReference type="Proteomes" id="UP000217790"/>
    </source>
</evidence>
<dbReference type="InterPro" id="IPR056884">
    <property type="entry name" value="NPHP3-like_N"/>
</dbReference>
<feature type="region of interest" description="Disordered" evidence="2">
    <location>
        <begin position="1"/>
        <end position="28"/>
    </location>
</feature>
<organism evidence="4 5">
    <name type="scientific">Armillaria gallica</name>
    <name type="common">Bulbous honey fungus</name>
    <name type="synonym">Armillaria bulbosa</name>
    <dbReference type="NCBI Taxonomy" id="47427"/>
    <lineage>
        <taxon>Eukaryota</taxon>
        <taxon>Fungi</taxon>
        <taxon>Dikarya</taxon>
        <taxon>Basidiomycota</taxon>
        <taxon>Agaricomycotina</taxon>
        <taxon>Agaricomycetes</taxon>
        <taxon>Agaricomycetidae</taxon>
        <taxon>Agaricales</taxon>
        <taxon>Marasmiineae</taxon>
        <taxon>Physalacriaceae</taxon>
        <taxon>Armillaria</taxon>
    </lineage>
</organism>
<dbReference type="OMA" id="RIVPRIH"/>